<comment type="caution">
    <text evidence="3">The sequence shown here is derived from an EMBL/GenBank/DDBJ whole genome shotgun (WGS) entry which is preliminary data.</text>
</comment>
<reference evidence="3 4" key="1">
    <citation type="submission" date="2019-03" db="EMBL/GenBank/DDBJ databases">
        <title>Genome sequence of Sphingomonas sp. 17J27-24.</title>
        <authorList>
            <person name="Kim M."/>
            <person name="Maeng S."/>
            <person name="Sathiyaraj S."/>
        </authorList>
    </citation>
    <scope>NUCLEOTIDE SEQUENCE [LARGE SCALE GENOMIC DNA]</scope>
    <source>
        <strain evidence="3 4">17J27-24</strain>
    </source>
</reference>
<dbReference type="Proteomes" id="UP000298213">
    <property type="component" value="Unassembled WGS sequence"/>
</dbReference>
<evidence type="ECO:0000313" key="4">
    <source>
        <dbReference type="Proteomes" id="UP000298213"/>
    </source>
</evidence>
<protein>
    <recommendedName>
        <fullName evidence="2">Surface-adhesin protein E-like domain-containing protein</fullName>
    </recommendedName>
</protein>
<feature type="domain" description="Surface-adhesin protein E-like" evidence="2">
    <location>
        <begin position="28"/>
        <end position="125"/>
    </location>
</feature>
<name>A0A4Y8ZJW2_9SPHN</name>
<evidence type="ECO:0000256" key="1">
    <source>
        <dbReference type="SAM" id="SignalP"/>
    </source>
</evidence>
<feature type="signal peptide" evidence="1">
    <location>
        <begin position="1"/>
        <end position="19"/>
    </location>
</feature>
<dbReference type="RefSeq" id="WP_135090722.1">
    <property type="nucleotide sequence ID" value="NZ_SPDV01000111.1"/>
</dbReference>
<dbReference type="InterPro" id="IPR031939">
    <property type="entry name" value="Adhesin_E-like"/>
</dbReference>
<organism evidence="3 4">
    <name type="scientific">Sphingomonas parva</name>
    <dbReference type="NCBI Taxonomy" id="2555898"/>
    <lineage>
        <taxon>Bacteria</taxon>
        <taxon>Pseudomonadati</taxon>
        <taxon>Pseudomonadota</taxon>
        <taxon>Alphaproteobacteria</taxon>
        <taxon>Sphingomonadales</taxon>
        <taxon>Sphingomonadaceae</taxon>
        <taxon>Sphingomonas</taxon>
    </lineage>
</organism>
<dbReference type="AlphaFoldDB" id="A0A4Y8ZJW2"/>
<accession>A0A4Y8ZJW2</accession>
<sequence length="157" mass="16304">MLVSLALLGAQAASAPAPAPAPPPAADWRLVSLADDTLVFVDKSSVRPDGGRVAYTAWTFYKEASAHGDNYRLVLSADCAARTTRTLGLTFYRGDAVSGRAGPDPEERAVEPGSLGADLLLYACGTSGREETPTIADPAAAVRRFWSARPQGAGAGE</sequence>
<evidence type="ECO:0000313" key="3">
    <source>
        <dbReference type="EMBL" id="TFI56291.1"/>
    </source>
</evidence>
<dbReference type="Pfam" id="PF16747">
    <property type="entry name" value="Adhesin_E"/>
    <property type="match status" value="1"/>
</dbReference>
<proteinExistence type="predicted"/>
<feature type="chain" id="PRO_5021490044" description="Surface-adhesin protein E-like domain-containing protein" evidence="1">
    <location>
        <begin position="20"/>
        <end position="157"/>
    </location>
</feature>
<evidence type="ECO:0000259" key="2">
    <source>
        <dbReference type="Pfam" id="PF16747"/>
    </source>
</evidence>
<keyword evidence="4" id="KW-1185">Reference proteome</keyword>
<gene>
    <name evidence="3" type="ORF">E2493_20945</name>
</gene>
<keyword evidence="1" id="KW-0732">Signal</keyword>
<dbReference type="EMBL" id="SPDV01000111">
    <property type="protein sequence ID" value="TFI56291.1"/>
    <property type="molecule type" value="Genomic_DNA"/>
</dbReference>